<sequence length="89" mass="10857">EYSEAPYINKVLCPFTRFGWHILLEVTFTFCRAHLLIISEALFKWNLRLRFSEIFTDWGGFYILCHDFYQKDRCHFGFLRNEDNALFYT</sequence>
<name>A0A0K2V9V6_LEPSM</name>
<proteinExistence type="predicted"/>
<protein>
    <submittedName>
        <fullName evidence="1">Uncharacterized protein</fullName>
    </submittedName>
</protein>
<reference evidence="1" key="1">
    <citation type="submission" date="2014-05" db="EMBL/GenBank/DDBJ databases">
        <authorList>
            <person name="Chronopoulou M."/>
        </authorList>
    </citation>
    <scope>NUCLEOTIDE SEQUENCE</scope>
    <source>
        <tissue evidence="1">Whole organism</tissue>
    </source>
</reference>
<dbReference type="EMBL" id="HACA01029576">
    <property type="protein sequence ID" value="CDW46937.1"/>
    <property type="molecule type" value="Transcribed_RNA"/>
</dbReference>
<evidence type="ECO:0000313" key="1">
    <source>
        <dbReference type="EMBL" id="CDW46937.1"/>
    </source>
</evidence>
<accession>A0A0K2V9V6</accession>
<feature type="non-terminal residue" evidence="1">
    <location>
        <position position="1"/>
    </location>
</feature>
<organism evidence="1">
    <name type="scientific">Lepeophtheirus salmonis</name>
    <name type="common">Salmon louse</name>
    <name type="synonym">Caligus salmonis</name>
    <dbReference type="NCBI Taxonomy" id="72036"/>
    <lineage>
        <taxon>Eukaryota</taxon>
        <taxon>Metazoa</taxon>
        <taxon>Ecdysozoa</taxon>
        <taxon>Arthropoda</taxon>
        <taxon>Crustacea</taxon>
        <taxon>Multicrustacea</taxon>
        <taxon>Hexanauplia</taxon>
        <taxon>Copepoda</taxon>
        <taxon>Siphonostomatoida</taxon>
        <taxon>Caligidae</taxon>
        <taxon>Lepeophtheirus</taxon>
    </lineage>
</organism>
<dbReference type="AlphaFoldDB" id="A0A0K2V9V6"/>